<dbReference type="Pfam" id="PF14903">
    <property type="entry name" value="WG_beta_rep"/>
    <property type="match status" value="4"/>
</dbReference>
<dbReference type="RefSeq" id="WP_113678247.1">
    <property type="nucleotide sequence ID" value="NZ_CP030261.1"/>
</dbReference>
<dbReference type="EMBL" id="CP030261">
    <property type="protein sequence ID" value="AXB57281.1"/>
    <property type="molecule type" value="Genomic_DNA"/>
</dbReference>
<protein>
    <submittedName>
        <fullName evidence="1">WG repeat-containing protein</fullName>
    </submittedName>
</protein>
<dbReference type="Proteomes" id="UP000251561">
    <property type="component" value="Chromosome"/>
</dbReference>
<sequence>MKKVIAISVLVVIMSITVIKICKFYRNENDDKNKELTVSAANFKMQSYKGWGLVDILGKNVTECKYDNIYHLNDKFYAVKFKEKWGIINNKGREITELIYDDVESIGENIFKAVSKGTCKIIGLSDKYNIALAKAGFDSCDLVSVYPSSLLRVERNEQADFLDDRGNIVSERKYDKIDILDIAYDADFISFSSGMIGVKLNLKYGFIDSTGKEVVKCKYDFAEAFKGDVTVALKDKNWFIIDKKGNEIKLSKKYSRVTQFVNGIAEVITNCSIDDINYQNAIYTEKPTCGYIDKTGKEIVPLIYYYECYADANSNANFAEGLALVCKNEKYGFIEKNGKHVIALKYQEAQPFVDGLALVKSNNKWGFINKKGKEAIAIKYDSSTDFLEGFAVVEINDKWGFVDKTGKEITSIQYDDCTSFSNGLAAVKLNNKWGFIDKKGKVKIPIIYDETRSFINGVACVKLIEE</sequence>
<proteinExistence type="predicted"/>
<accession>A0A344LTN9</accession>
<keyword evidence="2" id="KW-1185">Reference proteome</keyword>
<dbReference type="OrthoDB" id="623514at2"/>
<dbReference type="PANTHER" id="PTHR37841">
    <property type="entry name" value="GLR2918 PROTEIN"/>
    <property type="match status" value="1"/>
</dbReference>
<dbReference type="PANTHER" id="PTHR37841:SF1">
    <property type="entry name" value="DUF3298 DOMAIN-CONTAINING PROTEIN"/>
    <property type="match status" value="1"/>
</dbReference>
<reference evidence="1 2" key="1">
    <citation type="submission" date="2018-06" db="EMBL/GenBank/DDBJ databases">
        <title>Genome sequencing of Flavobacterium.</title>
        <authorList>
            <person name="Baek M.-G."/>
            <person name="Yi H."/>
        </authorList>
    </citation>
    <scope>NUCLEOTIDE SEQUENCE [LARGE SCALE GENOMIC DNA]</scope>
    <source>
        <strain evidence="1 2">HYN0086</strain>
    </source>
</reference>
<dbReference type="KEGG" id="ffl:HYN86_12025"/>
<evidence type="ECO:0000313" key="1">
    <source>
        <dbReference type="EMBL" id="AXB57281.1"/>
    </source>
</evidence>
<organism evidence="1 2">
    <name type="scientific">Flavobacterium fluviale</name>
    <dbReference type="NCBI Taxonomy" id="2249356"/>
    <lineage>
        <taxon>Bacteria</taxon>
        <taxon>Pseudomonadati</taxon>
        <taxon>Bacteroidota</taxon>
        <taxon>Flavobacteriia</taxon>
        <taxon>Flavobacteriales</taxon>
        <taxon>Flavobacteriaceae</taxon>
        <taxon>Flavobacterium</taxon>
    </lineage>
</organism>
<dbReference type="InterPro" id="IPR032774">
    <property type="entry name" value="WG_beta_rep"/>
</dbReference>
<dbReference type="SUPFAM" id="SSF69360">
    <property type="entry name" value="Cell wall binding repeat"/>
    <property type="match status" value="1"/>
</dbReference>
<gene>
    <name evidence="1" type="ORF">HYN86_12025</name>
</gene>
<dbReference type="AlphaFoldDB" id="A0A344LTN9"/>
<evidence type="ECO:0000313" key="2">
    <source>
        <dbReference type="Proteomes" id="UP000251561"/>
    </source>
</evidence>
<name>A0A344LTN9_9FLAO</name>